<keyword evidence="9" id="KW-1185">Reference proteome</keyword>
<dbReference type="GO" id="GO:0005634">
    <property type="term" value="C:nucleus"/>
    <property type="evidence" value="ECO:0007669"/>
    <property type="project" value="UniProtKB-SubCell"/>
</dbReference>
<comment type="subcellular location">
    <subcellularLocation>
        <location evidence="1">Nucleus</location>
    </subcellularLocation>
</comment>
<feature type="compositionally biased region" description="Polar residues" evidence="6">
    <location>
        <begin position="181"/>
        <end position="192"/>
    </location>
</feature>
<dbReference type="CDD" id="cd11466">
    <property type="entry name" value="bHLH_TS_HAND"/>
    <property type="match status" value="1"/>
</dbReference>
<gene>
    <name evidence="8" type="ORF">JZ751_005954</name>
</gene>
<dbReference type="InterPro" id="IPR036638">
    <property type="entry name" value="HLH_DNA-bd_sf"/>
</dbReference>
<dbReference type="SUPFAM" id="SSF47459">
    <property type="entry name" value="HLH, helix-loop-helix DNA-binding domain"/>
    <property type="match status" value="1"/>
</dbReference>
<dbReference type="GO" id="GO:0046983">
    <property type="term" value="F:protein dimerization activity"/>
    <property type="evidence" value="ECO:0007669"/>
    <property type="project" value="InterPro"/>
</dbReference>
<evidence type="ECO:0000313" key="9">
    <source>
        <dbReference type="Proteomes" id="UP000824540"/>
    </source>
</evidence>
<dbReference type="GO" id="GO:0000977">
    <property type="term" value="F:RNA polymerase II transcription regulatory region sequence-specific DNA binding"/>
    <property type="evidence" value="ECO:0007669"/>
    <property type="project" value="TreeGrafter"/>
</dbReference>
<feature type="domain" description="BHLH" evidence="7">
    <location>
        <begin position="91"/>
        <end position="143"/>
    </location>
</feature>
<dbReference type="OrthoDB" id="10055449at2759"/>
<dbReference type="Gene3D" id="4.10.280.10">
    <property type="entry name" value="Helix-loop-helix DNA-binding domain"/>
    <property type="match status" value="1"/>
</dbReference>
<dbReference type="PANTHER" id="PTHR23349">
    <property type="entry name" value="BASIC HELIX-LOOP-HELIX TRANSCRIPTION FACTOR, TWIST"/>
    <property type="match status" value="1"/>
</dbReference>
<protein>
    <recommendedName>
        <fullName evidence="7">BHLH domain-containing protein</fullName>
    </recommendedName>
</protein>
<dbReference type="AlphaFoldDB" id="A0A8T2PE51"/>
<dbReference type="InterPro" id="IPR011598">
    <property type="entry name" value="bHLH_dom"/>
</dbReference>
<dbReference type="GO" id="GO:0000981">
    <property type="term" value="F:DNA-binding transcription factor activity, RNA polymerase II-specific"/>
    <property type="evidence" value="ECO:0007669"/>
    <property type="project" value="TreeGrafter"/>
</dbReference>
<sequence>MMSLAGGCHHLPVMHHESYSSATIATASPCHEENPYLHGWLTTHPGMSPRNSSIASSDSPECSTGATGLEFSPFGNAQGIGTVGRTSPPMKRRGTANRKERRRTQSINTAFAELRDRIPNVPADTKLSKIKTLRLATSYIAYLMKLLDNHGQNGEKEAFKVELKKITFKEELTRKNESSEVLKTSESNNGKQTKGRTGWPQHVWALELK</sequence>
<evidence type="ECO:0000256" key="4">
    <source>
        <dbReference type="ARBA" id="ARBA00023163"/>
    </source>
</evidence>
<name>A0A8T2PE51_9TELE</name>
<dbReference type="Pfam" id="PF00010">
    <property type="entry name" value="HLH"/>
    <property type="match status" value="1"/>
</dbReference>
<keyword evidence="5" id="KW-0539">Nucleus</keyword>
<keyword evidence="2" id="KW-0805">Transcription regulation</keyword>
<reference evidence="8" key="1">
    <citation type="thesis" date="2021" institute="BYU ScholarsArchive" country="Provo, UT, USA">
        <title>Applications of and Algorithms for Genome Assembly and Genomic Analyses with an Emphasis on Marine Teleosts.</title>
        <authorList>
            <person name="Pickett B.D."/>
        </authorList>
    </citation>
    <scope>NUCLEOTIDE SEQUENCE</scope>
    <source>
        <strain evidence="8">HI-2016</strain>
    </source>
</reference>
<accession>A0A8T2PE51</accession>
<evidence type="ECO:0000256" key="2">
    <source>
        <dbReference type="ARBA" id="ARBA00023015"/>
    </source>
</evidence>
<organism evidence="8 9">
    <name type="scientific">Albula glossodonta</name>
    <name type="common">roundjaw bonefish</name>
    <dbReference type="NCBI Taxonomy" id="121402"/>
    <lineage>
        <taxon>Eukaryota</taxon>
        <taxon>Metazoa</taxon>
        <taxon>Chordata</taxon>
        <taxon>Craniata</taxon>
        <taxon>Vertebrata</taxon>
        <taxon>Euteleostomi</taxon>
        <taxon>Actinopterygii</taxon>
        <taxon>Neopterygii</taxon>
        <taxon>Teleostei</taxon>
        <taxon>Albuliformes</taxon>
        <taxon>Albulidae</taxon>
        <taxon>Albula</taxon>
    </lineage>
</organism>
<dbReference type="GO" id="GO:0032502">
    <property type="term" value="P:developmental process"/>
    <property type="evidence" value="ECO:0007669"/>
    <property type="project" value="TreeGrafter"/>
</dbReference>
<feature type="compositionally biased region" description="Basic residues" evidence="6">
    <location>
        <begin position="90"/>
        <end position="104"/>
    </location>
</feature>
<feature type="region of interest" description="Disordered" evidence="6">
    <location>
        <begin position="77"/>
        <end position="104"/>
    </location>
</feature>
<dbReference type="PROSITE" id="PS50888">
    <property type="entry name" value="BHLH"/>
    <property type="match status" value="1"/>
</dbReference>
<keyword evidence="4" id="KW-0804">Transcription</keyword>
<evidence type="ECO:0000256" key="3">
    <source>
        <dbReference type="ARBA" id="ARBA00023125"/>
    </source>
</evidence>
<evidence type="ECO:0000256" key="5">
    <source>
        <dbReference type="ARBA" id="ARBA00023242"/>
    </source>
</evidence>
<comment type="caution">
    <text evidence="8">The sequence shown here is derived from an EMBL/GenBank/DDBJ whole genome shotgun (WGS) entry which is preliminary data.</text>
</comment>
<feature type="region of interest" description="Disordered" evidence="6">
    <location>
        <begin position="176"/>
        <end position="197"/>
    </location>
</feature>
<dbReference type="PANTHER" id="PTHR23349:SF68">
    <property type="entry name" value="FI14601P"/>
    <property type="match status" value="1"/>
</dbReference>
<dbReference type="EMBL" id="JAFBMS010000014">
    <property type="protein sequence ID" value="KAG9347027.1"/>
    <property type="molecule type" value="Genomic_DNA"/>
</dbReference>
<dbReference type="Proteomes" id="UP000824540">
    <property type="component" value="Unassembled WGS sequence"/>
</dbReference>
<keyword evidence="3" id="KW-0238">DNA-binding</keyword>
<evidence type="ECO:0000256" key="6">
    <source>
        <dbReference type="SAM" id="MobiDB-lite"/>
    </source>
</evidence>
<evidence type="ECO:0000313" key="8">
    <source>
        <dbReference type="EMBL" id="KAG9347027.1"/>
    </source>
</evidence>
<evidence type="ECO:0000256" key="1">
    <source>
        <dbReference type="ARBA" id="ARBA00004123"/>
    </source>
</evidence>
<dbReference type="InterPro" id="IPR050283">
    <property type="entry name" value="E-box_TF_Regulators"/>
</dbReference>
<evidence type="ECO:0000259" key="7">
    <source>
        <dbReference type="PROSITE" id="PS50888"/>
    </source>
</evidence>
<dbReference type="FunFam" id="4.10.280.10:FF:000010">
    <property type="entry name" value="Scleraxis bHLH transcription factor"/>
    <property type="match status" value="1"/>
</dbReference>
<proteinExistence type="predicted"/>
<dbReference type="SMART" id="SM00353">
    <property type="entry name" value="HLH"/>
    <property type="match status" value="1"/>
</dbReference>